<dbReference type="GO" id="GO:0005886">
    <property type="term" value="C:plasma membrane"/>
    <property type="evidence" value="ECO:0007669"/>
    <property type="project" value="UniProtKB-SubCell"/>
</dbReference>
<feature type="transmembrane region" description="Helical" evidence="6">
    <location>
        <begin position="255"/>
        <end position="277"/>
    </location>
</feature>
<evidence type="ECO:0000256" key="3">
    <source>
        <dbReference type="ARBA" id="ARBA00022692"/>
    </source>
</evidence>
<evidence type="ECO:0000256" key="5">
    <source>
        <dbReference type="ARBA" id="ARBA00023136"/>
    </source>
</evidence>
<dbReference type="AlphaFoldDB" id="A0A6N8JH16"/>
<dbReference type="Pfam" id="PF03706">
    <property type="entry name" value="LPG_synthase_TM"/>
    <property type="match status" value="1"/>
</dbReference>
<reference evidence="7 8" key="1">
    <citation type="submission" date="2019-12" db="EMBL/GenBank/DDBJ databases">
        <title>The draft genomic sequence of strain Chitinophaga oryziterrae JCM 16595.</title>
        <authorList>
            <person name="Zhang X."/>
        </authorList>
    </citation>
    <scope>NUCLEOTIDE SEQUENCE [LARGE SCALE GENOMIC DNA]</scope>
    <source>
        <strain evidence="7 8">JCM 16595</strain>
    </source>
</reference>
<dbReference type="Proteomes" id="UP000468388">
    <property type="component" value="Unassembled WGS sequence"/>
</dbReference>
<evidence type="ECO:0000256" key="2">
    <source>
        <dbReference type="ARBA" id="ARBA00022475"/>
    </source>
</evidence>
<keyword evidence="4 6" id="KW-1133">Transmembrane helix</keyword>
<evidence type="ECO:0000313" key="7">
    <source>
        <dbReference type="EMBL" id="MVT43649.1"/>
    </source>
</evidence>
<keyword evidence="5 6" id="KW-0472">Membrane</keyword>
<sequence>MNKSTKIILNYLLGAVLFAWLAYSIYTQVLTKADLQTSLRQMLSTLRNKGGIALVVVLIGMLFNWGLEARKWQMLVKPLQKISFLRAFSAVLSGVSFSINTPNRIGEYGGRVLYLKNNRSKLKAIAATMVGSFSQLIVTIIFGLIGLMYYISKFTLVKGDNHFSSGFWEKILLGVLTVICVLIILLYFRLQIIVAIFEKIPFLRKARVFIQIIVRYSAGDLERLLLLSACRYMVFSAQYLILLDSLGVEMHWWQGFLMNAVIYLVMALVPTIAIAELGLRGKVSLYFMGLLSANSPAIIAATVGIWCINLLLPAILGSVLLLGIKIFKEK</sequence>
<accession>A0A6N8JH16</accession>
<dbReference type="EMBL" id="WRXO01000008">
    <property type="protein sequence ID" value="MVT43649.1"/>
    <property type="molecule type" value="Genomic_DNA"/>
</dbReference>
<organism evidence="7 8">
    <name type="scientific">Chitinophaga oryziterrae</name>
    <dbReference type="NCBI Taxonomy" id="1031224"/>
    <lineage>
        <taxon>Bacteria</taxon>
        <taxon>Pseudomonadati</taxon>
        <taxon>Bacteroidota</taxon>
        <taxon>Chitinophagia</taxon>
        <taxon>Chitinophagales</taxon>
        <taxon>Chitinophagaceae</taxon>
        <taxon>Chitinophaga</taxon>
    </lineage>
</organism>
<comment type="caution">
    <text evidence="7">The sequence shown here is derived from an EMBL/GenBank/DDBJ whole genome shotgun (WGS) entry which is preliminary data.</text>
</comment>
<feature type="transmembrane region" description="Helical" evidence="6">
    <location>
        <begin position="297"/>
        <end position="324"/>
    </location>
</feature>
<evidence type="ECO:0008006" key="9">
    <source>
        <dbReference type="Google" id="ProtNLM"/>
    </source>
</evidence>
<keyword evidence="3 6" id="KW-0812">Transmembrane</keyword>
<gene>
    <name evidence="7" type="ORF">GO495_23845</name>
</gene>
<feature type="transmembrane region" description="Helical" evidence="6">
    <location>
        <begin position="171"/>
        <end position="190"/>
    </location>
</feature>
<name>A0A6N8JH16_9BACT</name>
<protein>
    <recommendedName>
        <fullName evidence="9">Flippase-like domain-containing protein</fullName>
    </recommendedName>
</protein>
<feature type="transmembrane region" description="Helical" evidence="6">
    <location>
        <begin position="124"/>
        <end position="151"/>
    </location>
</feature>
<feature type="transmembrane region" description="Helical" evidence="6">
    <location>
        <begin position="46"/>
        <end position="67"/>
    </location>
</feature>
<evidence type="ECO:0000256" key="4">
    <source>
        <dbReference type="ARBA" id="ARBA00022989"/>
    </source>
</evidence>
<keyword evidence="2" id="KW-1003">Cell membrane</keyword>
<dbReference type="InterPro" id="IPR022791">
    <property type="entry name" value="L-PG_synthase/AglD"/>
</dbReference>
<comment type="subcellular location">
    <subcellularLocation>
        <location evidence="1">Cell membrane</location>
        <topology evidence="1">Multi-pass membrane protein</topology>
    </subcellularLocation>
</comment>
<keyword evidence="8" id="KW-1185">Reference proteome</keyword>
<evidence type="ECO:0000256" key="1">
    <source>
        <dbReference type="ARBA" id="ARBA00004651"/>
    </source>
</evidence>
<dbReference type="RefSeq" id="WP_276611838.1">
    <property type="nucleotide sequence ID" value="NZ_WRXO01000008.1"/>
</dbReference>
<feature type="transmembrane region" description="Helical" evidence="6">
    <location>
        <begin position="7"/>
        <end position="26"/>
    </location>
</feature>
<evidence type="ECO:0000256" key="6">
    <source>
        <dbReference type="SAM" id="Phobius"/>
    </source>
</evidence>
<proteinExistence type="predicted"/>
<evidence type="ECO:0000313" key="8">
    <source>
        <dbReference type="Proteomes" id="UP000468388"/>
    </source>
</evidence>